<dbReference type="PRINTS" id="PR01590">
    <property type="entry name" value="HTHFIS"/>
</dbReference>
<dbReference type="Pfam" id="PF00072">
    <property type="entry name" value="Response_reg"/>
    <property type="match status" value="1"/>
</dbReference>
<proteinExistence type="predicted"/>
<dbReference type="InterPro" id="IPR001789">
    <property type="entry name" value="Sig_transdc_resp-reg_receiver"/>
</dbReference>
<dbReference type="InterPro" id="IPR003593">
    <property type="entry name" value="AAA+_ATPase"/>
</dbReference>
<feature type="domain" description="Sigma-54 factor interaction" evidence="8">
    <location>
        <begin position="138"/>
        <end position="368"/>
    </location>
</feature>
<dbReference type="PROSITE" id="PS50045">
    <property type="entry name" value="SIGMA54_INTERACT_4"/>
    <property type="match status" value="1"/>
</dbReference>
<accession>A0A1F7F109</accession>
<dbReference type="Proteomes" id="UP000179243">
    <property type="component" value="Unassembled WGS sequence"/>
</dbReference>
<dbReference type="InterPro" id="IPR011006">
    <property type="entry name" value="CheY-like_superfamily"/>
</dbReference>
<gene>
    <name evidence="10" type="ORF">A2519_01095</name>
</gene>
<dbReference type="Pfam" id="PF02954">
    <property type="entry name" value="HTH_8"/>
    <property type="match status" value="1"/>
</dbReference>
<dbReference type="CDD" id="cd00009">
    <property type="entry name" value="AAA"/>
    <property type="match status" value="1"/>
</dbReference>
<dbReference type="Gene3D" id="1.10.10.60">
    <property type="entry name" value="Homeodomain-like"/>
    <property type="match status" value="1"/>
</dbReference>
<dbReference type="SUPFAM" id="SSF52172">
    <property type="entry name" value="CheY-like"/>
    <property type="match status" value="1"/>
</dbReference>
<dbReference type="InterPro" id="IPR002078">
    <property type="entry name" value="Sigma_54_int"/>
</dbReference>
<dbReference type="PROSITE" id="PS00675">
    <property type="entry name" value="SIGMA54_INTERACT_1"/>
    <property type="match status" value="1"/>
</dbReference>
<evidence type="ECO:0000313" key="11">
    <source>
        <dbReference type="Proteomes" id="UP000179243"/>
    </source>
</evidence>
<dbReference type="SMART" id="SM00448">
    <property type="entry name" value="REC"/>
    <property type="match status" value="1"/>
</dbReference>
<keyword evidence="4" id="KW-0805">Transcription regulation</keyword>
<dbReference type="Gene3D" id="3.40.50.2300">
    <property type="match status" value="1"/>
</dbReference>
<comment type="caution">
    <text evidence="10">The sequence shown here is derived from an EMBL/GenBank/DDBJ whole genome shotgun (WGS) entry which is preliminary data.</text>
</comment>
<evidence type="ECO:0000256" key="3">
    <source>
        <dbReference type="ARBA" id="ARBA00022840"/>
    </source>
</evidence>
<dbReference type="GO" id="GO:0006355">
    <property type="term" value="P:regulation of DNA-templated transcription"/>
    <property type="evidence" value="ECO:0007669"/>
    <property type="project" value="InterPro"/>
</dbReference>
<dbReference type="SUPFAM" id="SSF46689">
    <property type="entry name" value="Homeodomain-like"/>
    <property type="match status" value="1"/>
</dbReference>
<dbReference type="InterPro" id="IPR009057">
    <property type="entry name" value="Homeodomain-like_sf"/>
</dbReference>
<dbReference type="SMART" id="SM00382">
    <property type="entry name" value="AAA"/>
    <property type="match status" value="1"/>
</dbReference>
<dbReference type="Pfam" id="PF25601">
    <property type="entry name" value="AAA_lid_14"/>
    <property type="match status" value="1"/>
</dbReference>
<dbReference type="PROSITE" id="PS00688">
    <property type="entry name" value="SIGMA54_INTERACT_3"/>
    <property type="match status" value="1"/>
</dbReference>
<dbReference type="GO" id="GO:0005524">
    <property type="term" value="F:ATP binding"/>
    <property type="evidence" value="ECO:0007669"/>
    <property type="project" value="UniProtKB-KW"/>
</dbReference>
<dbReference type="FunFam" id="3.40.50.300:FF:000006">
    <property type="entry name" value="DNA-binding transcriptional regulator NtrC"/>
    <property type="match status" value="1"/>
</dbReference>
<name>A0A1F7F109_UNCRA</name>
<dbReference type="PROSITE" id="PS50110">
    <property type="entry name" value="RESPONSE_REGULATORY"/>
    <property type="match status" value="1"/>
</dbReference>
<dbReference type="CDD" id="cd00156">
    <property type="entry name" value="REC"/>
    <property type="match status" value="1"/>
</dbReference>
<protein>
    <recommendedName>
        <fullName evidence="12">Two-component system response regulator</fullName>
    </recommendedName>
</protein>
<dbReference type="FunFam" id="3.40.50.2300:FF:000018">
    <property type="entry name" value="DNA-binding transcriptional regulator NtrC"/>
    <property type="match status" value="1"/>
</dbReference>
<evidence type="ECO:0000256" key="7">
    <source>
        <dbReference type="PROSITE-ProRule" id="PRU00169"/>
    </source>
</evidence>
<dbReference type="AlphaFoldDB" id="A0A1F7F109"/>
<sequence>MADIIIVDDQDSIRDTLKSAFSDLGHTVNTFATGTQALAAFQEKPADLVISDVRMPEMDGFKLLQAIKNIDPSVKFIMMTAYSSIDDAVAAMKLGALDYISKPFDLIEIETKVKKLFTTSTTPPLKASQSILERYDGHPSRNENMVSVYEIAKKASQNKSNVLIRGDSGTGKELIAKAIHFNGREADGKPFVKVNCAALAEGILESELFGHERGAFTGAMGQRKGKFEIADNGTLFLDEIGDIPLNTQVKLLRVLQEREFERVGGNETISVTVRIITATNKNLEEMISNGTFREDLFYRLNVIPIYLPPLRERPEDIPDLITYFIGKNQEHNPVTITGCSQDLIDTLCSYPWPGNIRELENVIERMVVLSDDPILRKEFLPYEITAKSGGKQVQEAKNSFIDRTSTYEKNLIAQALQKCNFKQVEAARSLKMDRSTLRYKMKKYGLL</sequence>
<dbReference type="InterPro" id="IPR058031">
    <property type="entry name" value="AAA_lid_NorR"/>
</dbReference>
<evidence type="ECO:0000313" key="10">
    <source>
        <dbReference type="EMBL" id="OGK00340.1"/>
    </source>
</evidence>
<evidence type="ECO:0008006" key="12">
    <source>
        <dbReference type="Google" id="ProtNLM"/>
    </source>
</evidence>
<dbReference type="Gene3D" id="3.40.50.300">
    <property type="entry name" value="P-loop containing nucleotide triphosphate hydrolases"/>
    <property type="match status" value="1"/>
</dbReference>
<dbReference type="SUPFAM" id="SSF52540">
    <property type="entry name" value="P-loop containing nucleoside triphosphate hydrolases"/>
    <property type="match status" value="1"/>
</dbReference>
<feature type="domain" description="Response regulatory" evidence="9">
    <location>
        <begin position="3"/>
        <end position="117"/>
    </location>
</feature>
<keyword evidence="3" id="KW-0067">ATP-binding</keyword>
<reference evidence="10 11" key="1">
    <citation type="journal article" date="2016" name="Nat. Commun.">
        <title>Thousands of microbial genomes shed light on interconnected biogeochemical processes in an aquifer system.</title>
        <authorList>
            <person name="Anantharaman K."/>
            <person name="Brown C.T."/>
            <person name="Hug L.A."/>
            <person name="Sharon I."/>
            <person name="Castelle C.J."/>
            <person name="Probst A.J."/>
            <person name="Thomas B.C."/>
            <person name="Singh A."/>
            <person name="Wilkins M.J."/>
            <person name="Karaoz U."/>
            <person name="Brodie E.L."/>
            <person name="Williams K.H."/>
            <person name="Hubbard S.S."/>
            <person name="Banfield J.F."/>
        </authorList>
    </citation>
    <scope>NUCLEOTIDE SEQUENCE [LARGE SCALE GENOMIC DNA]</scope>
</reference>
<evidence type="ECO:0000256" key="1">
    <source>
        <dbReference type="ARBA" id="ARBA00022553"/>
    </source>
</evidence>
<keyword evidence="5" id="KW-0238">DNA-binding</keyword>
<evidence type="ECO:0000259" key="8">
    <source>
        <dbReference type="PROSITE" id="PS50045"/>
    </source>
</evidence>
<dbReference type="Pfam" id="PF00158">
    <property type="entry name" value="Sigma54_activat"/>
    <property type="match status" value="1"/>
</dbReference>
<dbReference type="PANTHER" id="PTHR32071:SF113">
    <property type="entry name" value="ALGINATE BIOSYNTHESIS TRANSCRIPTIONAL REGULATORY PROTEIN ALGB"/>
    <property type="match status" value="1"/>
</dbReference>
<dbReference type="GO" id="GO:0000160">
    <property type="term" value="P:phosphorelay signal transduction system"/>
    <property type="evidence" value="ECO:0007669"/>
    <property type="project" value="InterPro"/>
</dbReference>
<evidence type="ECO:0000256" key="4">
    <source>
        <dbReference type="ARBA" id="ARBA00023015"/>
    </source>
</evidence>
<dbReference type="InterPro" id="IPR025944">
    <property type="entry name" value="Sigma_54_int_dom_CS"/>
</dbReference>
<dbReference type="PROSITE" id="PS00676">
    <property type="entry name" value="SIGMA54_INTERACT_2"/>
    <property type="match status" value="1"/>
</dbReference>
<dbReference type="InterPro" id="IPR025943">
    <property type="entry name" value="Sigma_54_int_dom_ATP-bd_2"/>
</dbReference>
<dbReference type="PANTHER" id="PTHR32071">
    <property type="entry name" value="TRANSCRIPTIONAL REGULATORY PROTEIN"/>
    <property type="match status" value="1"/>
</dbReference>
<evidence type="ECO:0000256" key="5">
    <source>
        <dbReference type="ARBA" id="ARBA00023125"/>
    </source>
</evidence>
<dbReference type="InterPro" id="IPR002197">
    <property type="entry name" value="HTH_Fis"/>
</dbReference>
<keyword evidence="1 7" id="KW-0597">Phosphoprotein</keyword>
<keyword evidence="2" id="KW-0547">Nucleotide-binding</keyword>
<dbReference type="EMBL" id="MFYX01000148">
    <property type="protein sequence ID" value="OGK00340.1"/>
    <property type="molecule type" value="Genomic_DNA"/>
</dbReference>
<dbReference type="GO" id="GO:0043565">
    <property type="term" value="F:sequence-specific DNA binding"/>
    <property type="evidence" value="ECO:0007669"/>
    <property type="project" value="InterPro"/>
</dbReference>
<evidence type="ECO:0000256" key="2">
    <source>
        <dbReference type="ARBA" id="ARBA00022741"/>
    </source>
</evidence>
<dbReference type="InterPro" id="IPR025662">
    <property type="entry name" value="Sigma_54_int_dom_ATP-bd_1"/>
</dbReference>
<evidence type="ECO:0000256" key="6">
    <source>
        <dbReference type="ARBA" id="ARBA00023163"/>
    </source>
</evidence>
<dbReference type="InterPro" id="IPR027417">
    <property type="entry name" value="P-loop_NTPase"/>
</dbReference>
<organism evidence="10 11">
    <name type="scientific">Candidatus Raymondbacteria bacterium RIFOXYD12_FULL_49_13</name>
    <dbReference type="NCBI Taxonomy" id="1817890"/>
    <lineage>
        <taxon>Bacteria</taxon>
        <taxon>Raymondiibacteriota</taxon>
    </lineage>
</organism>
<feature type="modified residue" description="4-aspartylphosphate" evidence="7">
    <location>
        <position position="52"/>
    </location>
</feature>
<keyword evidence="6" id="KW-0804">Transcription</keyword>
<dbReference type="Gene3D" id="1.10.8.60">
    <property type="match status" value="1"/>
</dbReference>
<evidence type="ECO:0000259" key="9">
    <source>
        <dbReference type="PROSITE" id="PS50110"/>
    </source>
</evidence>